<dbReference type="EMBL" id="JYDS01000163">
    <property type="protein sequence ID" value="KRZ22812.1"/>
    <property type="molecule type" value="Genomic_DNA"/>
</dbReference>
<evidence type="ECO:0000256" key="1">
    <source>
        <dbReference type="SAM" id="MobiDB-lite"/>
    </source>
</evidence>
<accession>A0A0V1IJH1</accession>
<sequence>MQRVKLRPPLAEALCRNRRLRSNTTHPCSNRRRTARHCWHTGGRNVRKTTPSPPRPPYCTSRLGPPRPARLCTTRLKGSPDRRLFSSRGFHLALSSPGLALPFRSQSDCVVDETALISSLATSQRLRAGGDDSSSCSRFDDEQARVRNTVLIIRIVVFVLVFCFCFFSNSNCIAECLSNVVIVVVLASSISSSFSFLSPHLNCTTLSPSSDISLGSCALANTISPLAESCCSLLCNTSLLYNDAFAVTTETAVNISISDCESLECRSKIQRELNCLIDDSRKDLHALKNNSHVEEEKEKADRDNKAFSCHKFSMNKAKIKRKRGRHEANLGGHLEEKEVRRNTLRGVLTKSIFCFGVFCKIYSLGELNSAFSVFILYCGIAFHISTCITIIQNGAYLYVCDEVRTVKLMKKKKVKTRTTRSQCQSAHRRTRDEKRQAEACFD</sequence>
<keyword evidence="4" id="KW-1185">Reference proteome</keyword>
<proteinExistence type="predicted"/>
<evidence type="ECO:0000313" key="3">
    <source>
        <dbReference type="EMBL" id="KRZ22812.1"/>
    </source>
</evidence>
<gene>
    <name evidence="3" type="ORF">T4B_12202</name>
</gene>
<evidence type="ECO:0000256" key="2">
    <source>
        <dbReference type="SAM" id="Phobius"/>
    </source>
</evidence>
<feature type="region of interest" description="Disordered" evidence="1">
    <location>
        <begin position="419"/>
        <end position="442"/>
    </location>
</feature>
<evidence type="ECO:0000313" key="4">
    <source>
        <dbReference type="Proteomes" id="UP000054805"/>
    </source>
</evidence>
<feature type="compositionally biased region" description="Basic and acidic residues" evidence="1">
    <location>
        <begin position="430"/>
        <end position="442"/>
    </location>
</feature>
<dbReference type="Proteomes" id="UP000054805">
    <property type="component" value="Unassembled WGS sequence"/>
</dbReference>
<keyword evidence="2" id="KW-0812">Transmembrane</keyword>
<keyword evidence="2" id="KW-0472">Membrane</keyword>
<protein>
    <submittedName>
        <fullName evidence="3">Uncharacterized protein</fullName>
    </submittedName>
</protein>
<comment type="caution">
    <text evidence="3">The sequence shown here is derived from an EMBL/GenBank/DDBJ whole genome shotgun (WGS) entry which is preliminary data.</text>
</comment>
<organism evidence="3 4">
    <name type="scientific">Trichinella pseudospiralis</name>
    <name type="common">Parasitic roundworm</name>
    <dbReference type="NCBI Taxonomy" id="6337"/>
    <lineage>
        <taxon>Eukaryota</taxon>
        <taxon>Metazoa</taxon>
        <taxon>Ecdysozoa</taxon>
        <taxon>Nematoda</taxon>
        <taxon>Enoplea</taxon>
        <taxon>Dorylaimia</taxon>
        <taxon>Trichinellida</taxon>
        <taxon>Trichinellidae</taxon>
        <taxon>Trichinella</taxon>
    </lineage>
</organism>
<keyword evidence="2" id="KW-1133">Transmembrane helix</keyword>
<feature type="transmembrane region" description="Helical" evidence="2">
    <location>
        <begin position="151"/>
        <end position="171"/>
    </location>
</feature>
<reference evidence="3 4" key="1">
    <citation type="submission" date="2015-01" db="EMBL/GenBank/DDBJ databases">
        <title>Evolution of Trichinella species and genotypes.</title>
        <authorList>
            <person name="Korhonen P.K."/>
            <person name="Edoardo P."/>
            <person name="Giuseppe L.R."/>
            <person name="Gasser R.B."/>
        </authorList>
    </citation>
    <scope>NUCLEOTIDE SEQUENCE [LARGE SCALE GENOMIC DNA]</scope>
    <source>
        <strain evidence="3">ISS588</strain>
    </source>
</reference>
<feature type="region of interest" description="Disordered" evidence="1">
    <location>
        <begin position="42"/>
        <end position="64"/>
    </location>
</feature>
<name>A0A0V1IJH1_TRIPS</name>
<feature type="transmembrane region" description="Helical" evidence="2">
    <location>
        <begin position="177"/>
        <end position="197"/>
    </location>
</feature>
<dbReference type="AlphaFoldDB" id="A0A0V1IJH1"/>